<dbReference type="SUPFAM" id="SSF46955">
    <property type="entry name" value="Putative DNA-binding domain"/>
    <property type="match status" value="1"/>
</dbReference>
<evidence type="ECO:0000256" key="1">
    <source>
        <dbReference type="ARBA" id="ARBA00023125"/>
    </source>
</evidence>
<feature type="domain" description="HTH merR-type" evidence="2">
    <location>
        <begin position="21"/>
        <end position="90"/>
    </location>
</feature>
<sequence>MSSQRDGGTSNGGERAAVEAHLTVAAVAARLGVAASTLRTWDRRYGLGPSGRAAGSHRRYSQEDLARLETMRALTERGVALGDAARMAQQSAPVPDALVEDLDALSLAAAAIDSGHDRLVTVLRASVGRRGLLETYLSRVEPAFGILADAERSDVPGHEPEVAVTAAMLEIVREHAALAAPSVDGEVLVVGEGRFPLSAHVLAGALGEHGVRARVARPRADGASTHHGCGRAALAIEIHVVGGTRVEVNRDECEHDLMLVGSHADSGVVAHRVRTLSAALPEALDVLASRASAGEGEA</sequence>
<dbReference type="AlphaFoldDB" id="A0A2A9CXX4"/>
<organism evidence="3 4">
    <name type="scientific">Serinibacter salmoneus</name>
    <dbReference type="NCBI Taxonomy" id="556530"/>
    <lineage>
        <taxon>Bacteria</taxon>
        <taxon>Bacillati</taxon>
        <taxon>Actinomycetota</taxon>
        <taxon>Actinomycetes</taxon>
        <taxon>Micrococcales</taxon>
        <taxon>Beutenbergiaceae</taxon>
        <taxon>Serinibacter</taxon>
    </lineage>
</organism>
<dbReference type="Proteomes" id="UP000224915">
    <property type="component" value="Unassembled WGS sequence"/>
</dbReference>
<comment type="caution">
    <text evidence="3">The sequence shown here is derived from an EMBL/GenBank/DDBJ whole genome shotgun (WGS) entry which is preliminary data.</text>
</comment>
<dbReference type="Gene3D" id="1.10.1660.10">
    <property type="match status" value="1"/>
</dbReference>
<protein>
    <submittedName>
        <fullName evidence="3">MerR-like DNA binding protein</fullName>
    </submittedName>
</protein>
<reference evidence="3 4" key="1">
    <citation type="submission" date="2017-10" db="EMBL/GenBank/DDBJ databases">
        <title>Sequencing the genomes of 1000 actinobacteria strains.</title>
        <authorList>
            <person name="Klenk H.-P."/>
        </authorList>
    </citation>
    <scope>NUCLEOTIDE SEQUENCE [LARGE SCALE GENOMIC DNA]</scope>
    <source>
        <strain evidence="3 4">DSM 21801</strain>
    </source>
</reference>
<dbReference type="InterPro" id="IPR000551">
    <property type="entry name" value="MerR-type_HTH_dom"/>
</dbReference>
<dbReference type="PANTHER" id="PTHR30204:SF97">
    <property type="entry name" value="MERR FAMILY REGULATORY PROTEIN"/>
    <property type="match status" value="1"/>
</dbReference>
<dbReference type="SMART" id="SM00422">
    <property type="entry name" value="HTH_MERR"/>
    <property type="match status" value="1"/>
</dbReference>
<dbReference type="Pfam" id="PF13411">
    <property type="entry name" value="MerR_1"/>
    <property type="match status" value="1"/>
</dbReference>
<dbReference type="PANTHER" id="PTHR30204">
    <property type="entry name" value="REDOX-CYCLING DRUG-SENSING TRANSCRIPTIONAL ACTIVATOR SOXR"/>
    <property type="match status" value="1"/>
</dbReference>
<dbReference type="InterPro" id="IPR047057">
    <property type="entry name" value="MerR_fam"/>
</dbReference>
<evidence type="ECO:0000313" key="4">
    <source>
        <dbReference type="Proteomes" id="UP000224915"/>
    </source>
</evidence>
<keyword evidence="1" id="KW-0238">DNA-binding</keyword>
<gene>
    <name evidence="3" type="ORF">ATL40_0540</name>
</gene>
<dbReference type="GO" id="GO:0003700">
    <property type="term" value="F:DNA-binding transcription factor activity"/>
    <property type="evidence" value="ECO:0007669"/>
    <property type="project" value="InterPro"/>
</dbReference>
<dbReference type="InterPro" id="IPR009061">
    <property type="entry name" value="DNA-bd_dom_put_sf"/>
</dbReference>
<evidence type="ECO:0000313" key="3">
    <source>
        <dbReference type="EMBL" id="PFG18986.1"/>
    </source>
</evidence>
<proteinExistence type="predicted"/>
<dbReference type="PROSITE" id="PS50937">
    <property type="entry name" value="HTH_MERR_2"/>
    <property type="match status" value="1"/>
</dbReference>
<dbReference type="GO" id="GO:0003677">
    <property type="term" value="F:DNA binding"/>
    <property type="evidence" value="ECO:0007669"/>
    <property type="project" value="UniProtKB-KW"/>
</dbReference>
<accession>A0A2A9CXX4</accession>
<dbReference type="CDD" id="cd01104">
    <property type="entry name" value="HTH_MlrA-CarA"/>
    <property type="match status" value="1"/>
</dbReference>
<dbReference type="EMBL" id="PDJD01000001">
    <property type="protein sequence ID" value="PFG18986.1"/>
    <property type="molecule type" value="Genomic_DNA"/>
</dbReference>
<keyword evidence="4" id="KW-1185">Reference proteome</keyword>
<name>A0A2A9CXX4_9MICO</name>
<evidence type="ECO:0000259" key="2">
    <source>
        <dbReference type="PROSITE" id="PS50937"/>
    </source>
</evidence>
<dbReference type="RefSeq" id="WP_211283047.1">
    <property type="nucleotide sequence ID" value="NZ_PDJD01000001.1"/>
</dbReference>